<accession>A0A2H9PA29</accession>
<proteinExistence type="predicted"/>
<dbReference type="InterPro" id="IPR007842">
    <property type="entry name" value="HEPN_dom"/>
</dbReference>
<dbReference type="AlphaFoldDB" id="A0A2H9PA29"/>
<dbReference type="Proteomes" id="UP000234145">
    <property type="component" value="Unassembled WGS sequence"/>
</dbReference>
<organism evidence="2 3">
    <name type="scientific">Candidatus Desantisbacteria bacterium CG_4_10_14_0_8_um_filter_39_17</name>
    <dbReference type="NCBI Taxonomy" id="1974542"/>
    <lineage>
        <taxon>Bacteria</taxon>
        <taxon>Candidatus Desantisiibacteriota</taxon>
    </lineage>
</organism>
<comment type="caution">
    <text evidence="2">The sequence shown here is derived from an EMBL/GenBank/DDBJ whole genome shotgun (WGS) entry which is preliminary data.</text>
</comment>
<dbReference type="Pfam" id="PF05168">
    <property type="entry name" value="HEPN"/>
    <property type="match status" value="1"/>
</dbReference>
<protein>
    <recommendedName>
        <fullName evidence="1">HEPN domain-containing protein</fullName>
    </recommendedName>
</protein>
<dbReference type="Gene3D" id="1.20.120.330">
    <property type="entry name" value="Nucleotidyltransferases domain 2"/>
    <property type="match status" value="1"/>
</dbReference>
<dbReference type="PROSITE" id="PS50910">
    <property type="entry name" value="HEPN"/>
    <property type="match status" value="1"/>
</dbReference>
<evidence type="ECO:0000313" key="2">
    <source>
        <dbReference type="EMBL" id="PIZ15220.1"/>
    </source>
</evidence>
<name>A0A2H9PA29_9BACT</name>
<dbReference type="EMBL" id="PFMS01000101">
    <property type="protein sequence ID" value="PIZ15220.1"/>
    <property type="molecule type" value="Genomic_DNA"/>
</dbReference>
<feature type="domain" description="HEPN" evidence="1">
    <location>
        <begin position="15"/>
        <end position="125"/>
    </location>
</feature>
<dbReference type="SMART" id="SM00748">
    <property type="entry name" value="HEPN"/>
    <property type="match status" value="1"/>
</dbReference>
<gene>
    <name evidence="2" type="ORF">COY51_05880</name>
</gene>
<dbReference type="SUPFAM" id="SSF81593">
    <property type="entry name" value="Nucleotidyltransferase substrate binding subunit/domain"/>
    <property type="match status" value="1"/>
</dbReference>
<evidence type="ECO:0000313" key="3">
    <source>
        <dbReference type="Proteomes" id="UP000234145"/>
    </source>
</evidence>
<sequence>MGGFFMKEKTKGWVELAKRDLYASKKSKDDKFITNISCFHAQQAIEKILKAMLEEKDLPVPKIHDLIKLYKIVQDSFNIKLNEENLQKISVVYVETRYPSDIGLLPSGFPSVEEANEIYNLAEGIFEDVIKFLKKK</sequence>
<evidence type="ECO:0000259" key="1">
    <source>
        <dbReference type="PROSITE" id="PS50910"/>
    </source>
</evidence>
<reference evidence="3" key="1">
    <citation type="submission" date="2017-09" db="EMBL/GenBank/DDBJ databases">
        <title>Depth-based differentiation of microbial function through sediment-hosted aquifers and enrichment of novel symbionts in the deep terrestrial subsurface.</title>
        <authorList>
            <person name="Probst A.J."/>
            <person name="Ladd B."/>
            <person name="Jarett J.K."/>
            <person name="Geller-Mcgrath D.E."/>
            <person name="Sieber C.M.K."/>
            <person name="Emerson J.B."/>
            <person name="Anantharaman K."/>
            <person name="Thomas B.C."/>
            <person name="Malmstrom R."/>
            <person name="Stieglmeier M."/>
            <person name="Klingl A."/>
            <person name="Woyke T."/>
            <person name="Ryan C.M."/>
            <person name="Banfield J.F."/>
        </authorList>
    </citation>
    <scope>NUCLEOTIDE SEQUENCE [LARGE SCALE GENOMIC DNA]</scope>
</reference>